<evidence type="ECO:0000313" key="4">
    <source>
        <dbReference type="Proteomes" id="UP001302374"/>
    </source>
</evidence>
<dbReference type="RefSeq" id="WP_118303533.1">
    <property type="nucleotide sequence ID" value="NZ_BMPA01000004.1"/>
</dbReference>
<accession>A0A7X6BJL7</accession>
<protein>
    <submittedName>
        <fullName evidence="1">Uncharacterized protein</fullName>
    </submittedName>
</protein>
<dbReference type="Proteomes" id="UP001302374">
    <property type="component" value="Chromosome"/>
</dbReference>
<dbReference type="EMBL" id="JAATLI010000004">
    <property type="protein sequence ID" value="NJC17772.1"/>
    <property type="molecule type" value="Genomic_DNA"/>
</dbReference>
<dbReference type="GeneID" id="86892602"/>
<proteinExistence type="predicted"/>
<keyword evidence="4" id="KW-1185">Reference proteome</keyword>
<dbReference type="AlphaFoldDB" id="A0A7X6BJL7"/>
<evidence type="ECO:0000313" key="3">
    <source>
        <dbReference type="Proteomes" id="UP000576368"/>
    </source>
</evidence>
<reference evidence="1 3" key="2">
    <citation type="submission" date="2020-03" db="EMBL/GenBank/DDBJ databases">
        <title>Genomic Encyclopedia of Type Strains, Phase IV (KMG-IV): sequencing the most valuable type-strain genomes for metagenomic binning, comparative biology and taxonomic classification.</title>
        <authorList>
            <person name="Goeker M."/>
        </authorList>
    </citation>
    <scope>NUCLEOTIDE SEQUENCE [LARGE SCALE GENOMIC DNA]</scope>
    <source>
        <strain evidence="1 3">DSM 105722</strain>
    </source>
</reference>
<name>A0A7X6BJL7_9BACT</name>
<sequence>MDRIVEQKFVEKVLQHQGNRLLKNQGRALYVKARFRSGRLEKARSVSVSGGDDLSGELVFRHMDYERFLDMKRVIQMKNGRTRRRTGYKIHNRFVYGHFLAIAKQLSVGFTESVRDKIRAELKAE</sequence>
<dbReference type="EMBL" id="CP043839">
    <property type="protein sequence ID" value="WOF13466.1"/>
    <property type="molecule type" value="Genomic_DNA"/>
</dbReference>
<reference evidence="2 4" key="1">
    <citation type="submission" date="2019-09" db="EMBL/GenBank/DDBJ databases">
        <title>Butyricimonas paravirosa DSM 105722 (=214-4 = JCM 18677 = CCUG 65563).</title>
        <authorList>
            <person name="Le Roy T."/>
            <person name="Cani P.D."/>
        </authorList>
    </citation>
    <scope>NUCLEOTIDE SEQUENCE [LARGE SCALE GENOMIC DNA]</scope>
    <source>
        <strain evidence="2 4">DSM 105722</strain>
    </source>
</reference>
<dbReference type="Proteomes" id="UP000576368">
    <property type="component" value="Unassembled WGS sequence"/>
</dbReference>
<organism evidence="1 3">
    <name type="scientific">Butyricimonas paravirosa</name>
    <dbReference type="NCBI Taxonomy" id="1472417"/>
    <lineage>
        <taxon>Bacteria</taxon>
        <taxon>Pseudomonadati</taxon>
        <taxon>Bacteroidota</taxon>
        <taxon>Bacteroidia</taxon>
        <taxon>Bacteroidales</taxon>
        <taxon>Odoribacteraceae</taxon>
        <taxon>Butyricimonas</taxon>
    </lineage>
</organism>
<gene>
    <name evidence="2" type="ORF">F1644_14865</name>
    <name evidence="1" type="ORF">GGR15_001387</name>
</gene>
<evidence type="ECO:0000313" key="2">
    <source>
        <dbReference type="EMBL" id="WOF13466.1"/>
    </source>
</evidence>
<evidence type="ECO:0000313" key="1">
    <source>
        <dbReference type="EMBL" id="NJC17772.1"/>
    </source>
</evidence>